<organism evidence="2 3">
    <name type="scientific">Aquisalibacillus elongatus</name>
    <dbReference type="NCBI Taxonomy" id="485577"/>
    <lineage>
        <taxon>Bacteria</taxon>
        <taxon>Bacillati</taxon>
        <taxon>Bacillota</taxon>
        <taxon>Bacilli</taxon>
        <taxon>Bacillales</taxon>
        <taxon>Bacillaceae</taxon>
        <taxon>Aquisalibacillus</taxon>
    </lineage>
</organism>
<dbReference type="AlphaFoldDB" id="A0A3N5BGW6"/>
<feature type="transmembrane region" description="Helical" evidence="1">
    <location>
        <begin position="113"/>
        <end position="134"/>
    </location>
</feature>
<feature type="transmembrane region" description="Helical" evidence="1">
    <location>
        <begin position="140"/>
        <end position="161"/>
    </location>
</feature>
<dbReference type="RefSeq" id="WP_124218900.1">
    <property type="nucleotide sequence ID" value="NZ_RKRF01000002.1"/>
</dbReference>
<evidence type="ECO:0000256" key="1">
    <source>
        <dbReference type="SAM" id="Phobius"/>
    </source>
</evidence>
<comment type="caution">
    <text evidence="2">The sequence shown here is derived from an EMBL/GenBank/DDBJ whole genome shotgun (WGS) entry which is preliminary data.</text>
</comment>
<sequence>MDTAKLIISIIPILIFAIRFFYKVMNITEVDRILIPKNDFDWINIGEEVIITLIIVGSLGVFSFSLSESINYNSSFVYQVLVIILKMIGTTILIASLYSLLPRNEFIKSIIKFSIIIFYVSINTLLATLLFILFSNGYLIYNLIVIALGLCFLYFFFLKFIKFIINYFRLTYNTVNYQLTIITQNLNETLEKLYFKYTYNENYQIFSTSPQKNESTFYVLNIGSNVIYKYKAIYNNFSENYYENNIIVNNFSINQHTHNYFFIGYILVFIIYY</sequence>
<feature type="transmembrane region" description="Helical" evidence="1">
    <location>
        <begin position="42"/>
        <end position="64"/>
    </location>
</feature>
<gene>
    <name evidence="2" type="ORF">EDC24_0072</name>
</gene>
<feature type="transmembrane region" description="Helical" evidence="1">
    <location>
        <begin position="6"/>
        <end position="22"/>
    </location>
</feature>
<keyword evidence="1" id="KW-0812">Transmembrane</keyword>
<protein>
    <submittedName>
        <fullName evidence="2">Uncharacterized protein</fullName>
    </submittedName>
</protein>
<feature type="transmembrane region" description="Helical" evidence="1">
    <location>
        <begin position="76"/>
        <end position="101"/>
    </location>
</feature>
<name>A0A3N5BGW6_9BACI</name>
<proteinExistence type="predicted"/>
<keyword evidence="1" id="KW-1133">Transmembrane helix</keyword>
<evidence type="ECO:0000313" key="2">
    <source>
        <dbReference type="EMBL" id="RPF57024.1"/>
    </source>
</evidence>
<reference evidence="2 3" key="1">
    <citation type="submission" date="2018-11" db="EMBL/GenBank/DDBJ databases">
        <title>Genomic Encyclopedia of Type Strains, Phase IV (KMG-IV): sequencing the most valuable type-strain genomes for metagenomic binning, comparative biology and taxonomic classification.</title>
        <authorList>
            <person name="Goeker M."/>
        </authorList>
    </citation>
    <scope>NUCLEOTIDE SEQUENCE [LARGE SCALE GENOMIC DNA]</scope>
    <source>
        <strain evidence="2 3">DSM 18090</strain>
    </source>
</reference>
<dbReference type="Proteomes" id="UP000276443">
    <property type="component" value="Unassembled WGS sequence"/>
</dbReference>
<accession>A0A3N5BGW6</accession>
<keyword evidence="3" id="KW-1185">Reference proteome</keyword>
<evidence type="ECO:0000313" key="3">
    <source>
        <dbReference type="Proteomes" id="UP000276443"/>
    </source>
</evidence>
<dbReference type="EMBL" id="RKRF01000002">
    <property type="protein sequence ID" value="RPF57024.1"/>
    <property type="molecule type" value="Genomic_DNA"/>
</dbReference>
<keyword evidence="1" id="KW-0472">Membrane</keyword>